<evidence type="ECO:0000256" key="5">
    <source>
        <dbReference type="ARBA" id="ARBA00023284"/>
    </source>
</evidence>
<evidence type="ECO:0000313" key="8">
    <source>
        <dbReference type="EMBL" id="MBB5209501.1"/>
    </source>
</evidence>
<dbReference type="InterPro" id="IPR011990">
    <property type="entry name" value="TPR-like_helical_dom_sf"/>
</dbReference>
<dbReference type="CDD" id="cd02956">
    <property type="entry name" value="ybbN"/>
    <property type="match status" value="1"/>
</dbReference>
<name>A0A7W8D7Q9_9GAMM</name>
<dbReference type="GO" id="GO:0015035">
    <property type="term" value="F:protein-disulfide reductase activity"/>
    <property type="evidence" value="ECO:0007669"/>
    <property type="project" value="UniProtKB-UniRule"/>
</dbReference>
<keyword evidence="9" id="KW-1185">Reference proteome</keyword>
<dbReference type="PANTHER" id="PTHR45663:SF11">
    <property type="entry name" value="GEO12009P1"/>
    <property type="match status" value="1"/>
</dbReference>
<sequence length="290" mass="31766">MTQPAATHVFDVTTARFQDEVLQKSLEVPVLVDFWATWCGPCKTLGPILEKLAADYNGAFVLAKVDVDAEQQLAGYFGIRSVPTVVLIRDGQPVDGFPGALPEGQLRQFLAQHGIEPLAAQAPESVEDIVPVAVDPQIEVQTLREAIAAEPARDDLKLDLALALTRIGDTDEATRLLDGLPANLAVDDRAKRARATLGFAALLKDAPPRAELERRIAADERDLRARHLLGAHLMAAGESQAALDQFLEMLRLDKAFDDNLPRRALIDAFNSIDDADLVSRYRRRMSSLVF</sequence>
<dbReference type="AlphaFoldDB" id="A0A7W8D7Q9"/>
<reference evidence="8 9" key="1">
    <citation type="submission" date="2020-08" db="EMBL/GenBank/DDBJ databases">
        <title>Genomic Encyclopedia of Type Strains, Phase IV (KMG-IV): sequencing the most valuable type-strain genomes for metagenomic binning, comparative biology and taxonomic classification.</title>
        <authorList>
            <person name="Goeker M."/>
        </authorList>
    </citation>
    <scope>NUCLEOTIDE SEQUENCE [LARGE SCALE GENOMIC DNA]</scope>
    <source>
        <strain evidence="8 9">DSM 24163</strain>
    </source>
</reference>
<dbReference type="InterPro" id="IPR017937">
    <property type="entry name" value="Thioredoxin_CS"/>
</dbReference>
<feature type="domain" description="Thioredoxin" evidence="7">
    <location>
        <begin position="1"/>
        <end position="115"/>
    </location>
</feature>
<dbReference type="Pfam" id="PF14561">
    <property type="entry name" value="TPR_20"/>
    <property type="match status" value="1"/>
</dbReference>
<dbReference type="GO" id="GO:0005737">
    <property type="term" value="C:cytoplasm"/>
    <property type="evidence" value="ECO:0007669"/>
    <property type="project" value="TreeGrafter"/>
</dbReference>
<keyword evidence="2" id="KW-0813">Transport</keyword>
<evidence type="ECO:0000256" key="1">
    <source>
        <dbReference type="ARBA" id="ARBA00008987"/>
    </source>
</evidence>
<keyword evidence="5" id="KW-0676">Redox-active center</keyword>
<dbReference type="PROSITE" id="PS00194">
    <property type="entry name" value="THIOREDOXIN_1"/>
    <property type="match status" value="1"/>
</dbReference>
<dbReference type="SUPFAM" id="SSF52833">
    <property type="entry name" value="Thioredoxin-like"/>
    <property type="match status" value="1"/>
</dbReference>
<proteinExistence type="inferred from homology"/>
<dbReference type="FunFam" id="3.40.30.10:FF:000001">
    <property type="entry name" value="Thioredoxin"/>
    <property type="match status" value="1"/>
</dbReference>
<evidence type="ECO:0000259" key="7">
    <source>
        <dbReference type="PROSITE" id="PS51352"/>
    </source>
</evidence>
<comment type="caution">
    <text evidence="8">The sequence shown here is derived from an EMBL/GenBank/DDBJ whole genome shotgun (WGS) entry which is preliminary data.</text>
</comment>
<dbReference type="NCBIfam" id="TIGR01068">
    <property type="entry name" value="thioredoxin"/>
    <property type="match status" value="1"/>
</dbReference>
<dbReference type="EMBL" id="JACHHP010000006">
    <property type="protein sequence ID" value="MBB5209501.1"/>
    <property type="molecule type" value="Genomic_DNA"/>
</dbReference>
<dbReference type="RefSeq" id="WP_183962034.1">
    <property type="nucleotide sequence ID" value="NZ_JACHHP010000006.1"/>
</dbReference>
<evidence type="ECO:0000256" key="2">
    <source>
        <dbReference type="ARBA" id="ARBA00022448"/>
    </source>
</evidence>
<accession>A0A7W8D7Q9</accession>
<evidence type="ECO:0000256" key="3">
    <source>
        <dbReference type="ARBA" id="ARBA00022982"/>
    </source>
</evidence>
<dbReference type="PROSITE" id="PS51352">
    <property type="entry name" value="THIOREDOXIN_2"/>
    <property type="match status" value="1"/>
</dbReference>
<dbReference type="InterPro" id="IPR013766">
    <property type="entry name" value="Thioredoxin_domain"/>
</dbReference>
<dbReference type="PANTHER" id="PTHR45663">
    <property type="entry name" value="GEO12009P1"/>
    <property type="match status" value="1"/>
</dbReference>
<evidence type="ECO:0000313" key="9">
    <source>
        <dbReference type="Proteomes" id="UP000521199"/>
    </source>
</evidence>
<keyword evidence="4" id="KW-1015">Disulfide bond</keyword>
<dbReference type="Gene3D" id="1.25.40.10">
    <property type="entry name" value="Tetratricopeptide repeat domain"/>
    <property type="match status" value="2"/>
</dbReference>
<dbReference type="Gene3D" id="3.40.30.10">
    <property type="entry name" value="Glutaredoxin"/>
    <property type="match status" value="1"/>
</dbReference>
<dbReference type="GO" id="GO:0006950">
    <property type="term" value="P:response to stress"/>
    <property type="evidence" value="ECO:0007669"/>
    <property type="project" value="UniProtKB-ARBA"/>
</dbReference>
<protein>
    <recommendedName>
        <fullName evidence="6">Thioredoxin</fullName>
    </recommendedName>
</protein>
<gene>
    <name evidence="8" type="ORF">HNQ52_003070</name>
</gene>
<dbReference type="Pfam" id="PF00085">
    <property type="entry name" value="Thioredoxin"/>
    <property type="match status" value="1"/>
</dbReference>
<dbReference type="Proteomes" id="UP000521199">
    <property type="component" value="Unassembled WGS sequence"/>
</dbReference>
<comment type="similarity">
    <text evidence="1">Belongs to the thioredoxin family.</text>
</comment>
<dbReference type="InterPro" id="IPR005746">
    <property type="entry name" value="Thioredoxin"/>
</dbReference>
<evidence type="ECO:0000256" key="6">
    <source>
        <dbReference type="NCBIfam" id="TIGR01068"/>
    </source>
</evidence>
<keyword evidence="3" id="KW-0249">Electron transport</keyword>
<organism evidence="8 9">
    <name type="scientific">Chiayiivirga flava</name>
    <dbReference type="NCBI Taxonomy" id="659595"/>
    <lineage>
        <taxon>Bacteria</taxon>
        <taxon>Pseudomonadati</taxon>
        <taxon>Pseudomonadota</taxon>
        <taxon>Gammaproteobacteria</taxon>
        <taxon>Lysobacterales</taxon>
        <taxon>Lysobacteraceae</taxon>
        <taxon>Chiayiivirga</taxon>
    </lineage>
</organism>
<dbReference type="PRINTS" id="PR00421">
    <property type="entry name" value="THIOREDOXIN"/>
</dbReference>
<evidence type="ECO:0000256" key="4">
    <source>
        <dbReference type="ARBA" id="ARBA00023157"/>
    </source>
</evidence>
<dbReference type="Pfam" id="PF14559">
    <property type="entry name" value="TPR_19"/>
    <property type="match status" value="1"/>
</dbReference>
<dbReference type="InterPro" id="IPR036249">
    <property type="entry name" value="Thioredoxin-like_sf"/>
</dbReference>